<evidence type="ECO:0000256" key="7">
    <source>
        <dbReference type="ARBA" id="ARBA00023136"/>
    </source>
</evidence>
<dbReference type="Proteomes" id="UP001497497">
    <property type="component" value="Unassembled WGS sequence"/>
</dbReference>
<feature type="region of interest" description="Disordered" evidence="8">
    <location>
        <begin position="444"/>
        <end position="484"/>
    </location>
</feature>
<accession>A0AAV2IQU7</accession>
<organism evidence="9 10">
    <name type="scientific">Lymnaea stagnalis</name>
    <name type="common">Great pond snail</name>
    <name type="synonym">Helix stagnalis</name>
    <dbReference type="NCBI Taxonomy" id="6523"/>
    <lineage>
        <taxon>Eukaryota</taxon>
        <taxon>Metazoa</taxon>
        <taxon>Spiralia</taxon>
        <taxon>Lophotrochozoa</taxon>
        <taxon>Mollusca</taxon>
        <taxon>Gastropoda</taxon>
        <taxon>Heterobranchia</taxon>
        <taxon>Euthyneura</taxon>
        <taxon>Panpulmonata</taxon>
        <taxon>Hygrophila</taxon>
        <taxon>Lymnaeoidea</taxon>
        <taxon>Lymnaeidae</taxon>
        <taxon>Lymnaea</taxon>
    </lineage>
</organism>
<comment type="subcellular location">
    <subcellularLocation>
        <location evidence="2">Cytoplasm</location>
    </subcellularLocation>
    <subcellularLocation>
        <location evidence="1">Membrane</location>
        <topology evidence="1">Single-pass membrane protein</topology>
    </subcellularLocation>
</comment>
<feature type="non-terminal residue" evidence="9">
    <location>
        <position position="484"/>
    </location>
</feature>
<keyword evidence="10" id="KW-1185">Reference proteome</keyword>
<feature type="region of interest" description="Disordered" evidence="8">
    <location>
        <begin position="146"/>
        <end position="214"/>
    </location>
</feature>
<evidence type="ECO:0000313" key="9">
    <source>
        <dbReference type="EMBL" id="CAL1548636.1"/>
    </source>
</evidence>
<reference evidence="9 10" key="1">
    <citation type="submission" date="2024-04" db="EMBL/GenBank/DDBJ databases">
        <authorList>
            <consortium name="Genoscope - CEA"/>
            <person name="William W."/>
        </authorList>
    </citation>
    <scope>NUCLEOTIDE SEQUENCE [LARGE SCALE GENOMIC DNA]</scope>
</reference>
<dbReference type="PANTHER" id="PTHR15352:SF1">
    <property type="entry name" value="KASH5-LIKE COILED-COIL DOMAIN-CONTAINING PROTEIN"/>
    <property type="match status" value="1"/>
</dbReference>
<protein>
    <submittedName>
        <fullName evidence="9">Uncharacterized protein</fullName>
    </submittedName>
</protein>
<name>A0AAV2IQU7_LYMST</name>
<gene>
    <name evidence="9" type="ORF">GSLYS_00021953001</name>
</gene>
<dbReference type="Pfam" id="PF05781">
    <property type="entry name" value="MRVI1"/>
    <property type="match status" value="1"/>
</dbReference>
<evidence type="ECO:0000256" key="2">
    <source>
        <dbReference type="ARBA" id="ARBA00004496"/>
    </source>
</evidence>
<keyword evidence="6" id="KW-0175">Coiled coil</keyword>
<keyword evidence="3" id="KW-0963">Cytoplasm</keyword>
<dbReference type="InterPro" id="IPR008677">
    <property type="entry name" value="MRVI1"/>
</dbReference>
<feature type="compositionally biased region" description="Polar residues" evidence="8">
    <location>
        <begin position="451"/>
        <end position="464"/>
    </location>
</feature>
<evidence type="ECO:0000256" key="3">
    <source>
        <dbReference type="ARBA" id="ARBA00022490"/>
    </source>
</evidence>
<evidence type="ECO:0000256" key="1">
    <source>
        <dbReference type="ARBA" id="ARBA00004167"/>
    </source>
</evidence>
<dbReference type="EMBL" id="CAXITT010001506">
    <property type="protein sequence ID" value="CAL1548636.1"/>
    <property type="molecule type" value="Genomic_DNA"/>
</dbReference>
<keyword evidence="4" id="KW-0812">Transmembrane</keyword>
<feature type="region of interest" description="Disordered" evidence="8">
    <location>
        <begin position="1"/>
        <end position="33"/>
    </location>
</feature>
<keyword evidence="7" id="KW-0472">Membrane</keyword>
<dbReference type="GO" id="GO:0005737">
    <property type="term" value="C:cytoplasm"/>
    <property type="evidence" value="ECO:0007669"/>
    <property type="project" value="UniProtKB-SubCell"/>
</dbReference>
<feature type="compositionally biased region" description="Polar residues" evidence="8">
    <location>
        <begin position="1"/>
        <end position="10"/>
    </location>
</feature>
<proteinExistence type="predicted"/>
<dbReference type="PANTHER" id="PTHR15352">
    <property type="entry name" value="LYMPHOID-RESTRICTED MEMBRANE PROTEIN, JAW1"/>
    <property type="match status" value="1"/>
</dbReference>
<sequence>DHPDVSQCTQEAGDMPGAMNPPLTGQAVQGSTDVMVPTERCSKIADTKSSVSALHNLRQGSISSARRVPTDQPSSHATITPTSVVVQKKNSTPPGCLVQTGIESKQLSGRVVQPNDGHVKGRKILSTEDLASYEVEAHKFKTFVPENPASQVKPSSPSRLAKIRQSHLASKKRDQLMSKSMKLPELSEHSELETTNSGRHPLPSHEVENLFAGPGPLAMPQISVSLASADEPAAPTISAALISKLGLSVKGSGGDDNRGNGASLDQLSEKEIESKFVNLSLAFKSDKLTLDQRVSVQERQRDLAEQNVDMEIKGLRESVESLYELVSEEQIRAVLLKIRQHINVLEQAVARVSSRAEVFGAVQEERKLCKSMEIVVLYTENLRRIREKEESELLEARKVLSERTGNGYNPDDAGPSNRRSMSVCGFNPGGRPMRRRSEIALPRVLGGAGSPSLTPTASLENTSPYMERTNPTHHFLNVSSESDG</sequence>
<dbReference type="GO" id="GO:0016020">
    <property type="term" value="C:membrane"/>
    <property type="evidence" value="ECO:0007669"/>
    <property type="project" value="UniProtKB-SubCell"/>
</dbReference>
<comment type="caution">
    <text evidence="9">The sequence shown here is derived from an EMBL/GenBank/DDBJ whole genome shotgun (WGS) entry which is preliminary data.</text>
</comment>
<evidence type="ECO:0000256" key="8">
    <source>
        <dbReference type="SAM" id="MobiDB-lite"/>
    </source>
</evidence>
<dbReference type="AlphaFoldDB" id="A0AAV2IQU7"/>
<evidence type="ECO:0000256" key="4">
    <source>
        <dbReference type="ARBA" id="ARBA00022692"/>
    </source>
</evidence>
<feature type="compositionally biased region" description="Polar residues" evidence="8">
    <location>
        <begin position="148"/>
        <end position="158"/>
    </location>
</feature>
<feature type="non-terminal residue" evidence="9">
    <location>
        <position position="1"/>
    </location>
</feature>
<evidence type="ECO:0000256" key="5">
    <source>
        <dbReference type="ARBA" id="ARBA00022989"/>
    </source>
</evidence>
<evidence type="ECO:0000256" key="6">
    <source>
        <dbReference type="ARBA" id="ARBA00023054"/>
    </source>
</evidence>
<evidence type="ECO:0000313" key="10">
    <source>
        <dbReference type="Proteomes" id="UP001497497"/>
    </source>
</evidence>
<keyword evidence="5" id="KW-1133">Transmembrane helix</keyword>